<comment type="caution">
    <text evidence="1">The sequence shown here is derived from an EMBL/GenBank/DDBJ whole genome shotgun (WGS) entry which is preliminary data.</text>
</comment>
<accession>A0A642KPF3</accession>
<evidence type="ECO:0000313" key="1">
    <source>
        <dbReference type="EMBL" id="KAA5173720.1"/>
    </source>
</evidence>
<protein>
    <submittedName>
        <fullName evidence="1">Uncharacterized protein</fullName>
    </submittedName>
</protein>
<reference evidence="1 2" key="1">
    <citation type="journal article" date="2019" name="Nat. Med.">
        <title>A library of human gut bacterial isolates paired with longitudinal multiomics data enables mechanistic microbiome research.</title>
        <authorList>
            <person name="Poyet M."/>
            <person name="Groussin M."/>
            <person name="Gibbons S.M."/>
            <person name="Avila-Pacheco J."/>
            <person name="Jiang X."/>
            <person name="Kearney S.M."/>
            <person name="Perrotta A.R."/>
            <person name="Berdy B."/>
            <person name="Zhao S."/>
            <person name="Lieberman T.D."/>
            <person name="Swanson P.K."/>
            <person name="Smith M."/>
            <person name="Roesemann S."/>
            <person name="Alexander J.E."/>
            <person name="Rich S.A."/>
            <person name="Livny J."/>
            <person name="Vlamakis H."/>
            <person name="Clish C."/>
            <person name="Bullock K."/>
            <person name="Deik A."/>
            <person name="Scott J."/>
            <person name="Pierce K.A."/>
            <person name="Xavier R.J."/>
            <person name="Alm E.J."/>
        </authorList>
    </citation>
    <scope>NUCLEOTIDE SEQUENCE [LARGE SCALE GENOMIC DNA]</scope>
    <source>
        <strain evidence="1 2">BIOML-A7</strain>
    </source>
</reference>
<sequence length="190" mass="22130">MKRKMPLKKEITDILDNGKLVENRKPGHIQVSETDMYVTHRVNEQGYECTYYFDESSKEMLLKRAASIQREMPMKFKEWQNGNRTQKVMLFLKENKEALQALIDIDYLMRTYNYDVQKACGILFKDKKKLPSCFRLDGKNGGSKTPIYRFDVGGYYGNRNIEYLIGIVRILPKSYLRGIDGVDDSNSDGN</sequence>
<dbReference type="AlphaFoldDB" id="A0A642KPF3"/>
<dbReference type="Proteomes" id="UP000436803">
    <property type="component" value="Unassembled WGS sequence"/>
</dbReference>
<evidence type="ECO:0000313" key="2">
    <source>
        <dbReference type="Proteomes" id="UP000436803"/>
    </source>
</evidence>
<proteinExistence type="predicted"/>
<gene>
    <name evidence="1" type="ORF">F2Z29_10975</name>
</gene>
<organism evidence="1 2">
    <name type="scientific">Bacteroides fragilis</name>
    <dbReference type="NCBI Taxonomy" id="817"/>
    <lineage>
        <taxon>Bacteria</taxon>
        <taxon>Pseudomonadati</taxon>
        <taxon>Bacteroidota</taxon>
        <taxon>Bacteroidia</taxon>
        <taxon>Bacteroidales</taxon>
        <taxon>Bacteroidaceae</taxon>
        <taxon>Bacteroides</taxon>
    </lineage>
</organism>
<dbReference type="EMBL" id="VWAW01000008">
    <property type="protein sequence ID" value="KAA5173720.1"/>
    <property type="molecule type" value="Genomic_DNA"/>
</dbReference>
<name>A0A642KPF3_BACFG</name>